<dbReference type="EMBL" id="VSSQ01013690">
    <property type="protein sequence ID" value="MPM52054.1"/>
    <property type="molecule type" value="Genomic_DNA"/>
</dbReference>
<name>A0A645AR28_9ZZZZ</name>
<sequence length="128" mass="14177">MLAVTQHHIAHIADTKAIHQDGSCRHDARQSDRIGTHLDHLAILGQDDVLTGHAHAFSQLCVLPQHPVFTVNGDKVMRLHQRVHQFQFFLEGVAGSVNIRHRVIYHLSAAAVQLVDHAGDIDLIAGNR</sequence>
<evidence type="ECO:0000313" key="1">
    <source>
        <dbReference type="EMBL" id="MPM52054.1"/>
    </source>
</evidence>
<accession>A0A645AR28</accession>
<reference evidence="1" key="1">
    <citation type="submission" date="2019-08" db="EMBL/GenBank/DDBJ databases">
        <authorList>
            <person name="Kucharzyk K."/>
            <person name="Murdoch R.W."/>
            <person name="Higgins S."/>
            <person name="Loffler F."/>
        </authorList>
    </citation>
    <scope>NUCLEOTIDE SEQUENCE</scope>
</reference>
<organism evidence="1">
    <name type="scientific">bioreactor metagenome</name>
    <dbReference type="NCBI Taxonomy" id="1076179"/>
    <lineage>
        <taxon>unclassified sequences</taxon>
        <taxon>metagenomes</taxon>
        <taxon>ecological metagenomes</taxon>
    </lineage>
</organism>
<protein>
    <submittedName>
        <fullName evidence="1">Uncharacterized protein</fullName>
    </submittedName>
</protein>
<dbReference type="AlphaFoldDB" id="A0A645AR28"/>
<proteinExistence type="predicted"/>
<gene>
    <name evidence="1" type="ORF">SDC9_98807</name>
</gene>
<comment type="caution">
    <text evidence="1">The sequence shown here is derived from an EMBL/GenBank/DDBJ whole genome shotgun (WGS) entry which is preliminary data.</text>
</comment>